<accession>G7JQJ2</accession>
<dbReference type="HOGENOM" id="CLU_732317_0_0_1"/>
<dbReference type="PANTHER" id="PTHR31286:SF60">
    <property type="entry name" value="PROTEIN, PUTATIVE-RELATED"/>
    <property type="match status" value="1"/>
</dbReference>
<dbReference type="EMBL" id="CM001220">
    <property type="protein sequence ID" value="AES88682.2"/>
    <property type="molecule type" value="Genomic_DNA"/>
</dbReference>
<keyword evidence="4" id="KW-1185">Reference proteome</keyword>
<proteinExistence type="predicted"/>
<dbReference type="PANTHER" id="PTHR31286">
    <property type="entry name" value="GLYCINE-RICH CELL WALL STRUCTURAL PROTEIN 1.8-LIKE"/>
    <property type="match status" value="1"/>
</dbReference>
<feature type="compositionally biased region" description="Basic and acidic residues" evidence="1">
    <location>
        <begin position="214"/>
        <end position="224"/>
    </location>
</feature>
<dbReference type="EnsemblPlants" id="AES88682">
    <property type="protein sequence ID" value="AES88682"/>
    <property type="gene ID" value="MTR_4g060870"/>
</dbReference>
<evidence type="ECO:0000313" key="4">
    <source>
        <dbReference type="Proteomes" id="UP000002051"/>
    </source>
</evidence>
<evidence type="ECO:0000313" key="3">
    <source>
        <dbReference type="EnsemblPlants" id="AES88682"/>
    </source>
</evidence>
<gene>
    <name evidence="2" type="ordered locus">MTR_4g060870</name>
</gene>
<dbReference type="Proteomes" id="UP000002051">
    <property type="component" value="Chromosome 4"/>
</dbReference>
<evidence type="ECO:0000313" key="2">
    <source>
        <dbReference type="EMBL" id="AES88682.2"/>
    </source>
</evidence>
<accession>A0A0C3WXG4</accession>
<reference evidence="2 4" key="1">
    <citation type="journal article" date="2011" name="Nature">
        <title>The Medicago genome provides insight into the evolution of rhizobial symbioses.</title>
        <authorList>
            <person name="Young N.D."/>
            <person name="Debelle F."/>
            <person name="Oldroyd G.E."/>
            <person name="Geurts R."/>
            <person name="Cannon S.B."/>
            <person name="Udvardi M.K."/>
            <person name="Benedito V.A."/>
            <person name="Mayer K.F."/>
            <person name="Gouzy J."/>
            <person name="Schoof H."/>
            <person name="Van de Peer Y."/>
            <person name="Proost S."/>
            <person name="Cook D.R."/>
            <person name="Meyers B.C."/>
            <person name="Spannagl M."/>
            <person name="Cheung F."/>
            <person name="De Mita S."/>
            <person name="Krishnakumar V."/>
            <person name="Gundlach H."/>
            <person name="Zhou S."/>
            <person name="Mudge J."/>
            <person name="Bharti A.K."/>
            <person name="Murray J.D."/>
            <person name="Naoumkina M.A."/>
            <person name="Rosen B."/>
            <person name="Silverstein K.A."/>
            <person name="Tang H."/>
            <person name="Rombauts S."/>
            <person name="Zhao P.X."/>
            <person name="Zhou P."/>
            <person name="Barbe V."/>
            <person name="Bardou P."/>
            <person name="Bechner M."/>
            <person name="Bellec A."/>
            <person name="Berger A."/>
            <person name="Berges H."/>
            <person name="Bidwell S."/>
            <person name="Bisseling T."/>
            <person name="Choisne N."/>
            <person name="Couloux A."/>
            <person name="Denny R."/>
            <person name="Deshpande S."/>
            <person name="Dai X."/>
            <person name="Doyle J.J."/>
            <person name="Dudez A.M."/>
            <person name="Farmer A.D."/>
            <person name="Fouteau S."/>
            <person name="Franken C."/>
            <person name="Gibelin C."/>
            <person name="Gish J."/>
            <person name="Goldstein S."/>
            <person name="Gonzalez A.J."/>
            <person name="Green P.J."/>
            <person name="Hallab A."/>
            <person name="Hartog M."/>
            <person name="Hua A."/>
            <person name="Humphray S.J."/>
            <person name="Jeong D.H."/>
            <person name="Jing Y."/>
            <person name="Jocker A."/>
            <person name="Kenton S.M."/>
            <person name="Kim D.J."/>
            <person name="Klee K."/>
            <person name="Lai H."/>
            <person name="Lang C."/>
            <person name="Lin S."/>
            <person name="Macmil S.L."/>
            <person name="Magdelenat G."/>
            <person name="Matthews L."/>
            <person name="McCorrison J."/>
            <person name="Monaghan E.L."/>
            <person name="Mun J.H."/>
            <person name="Najar F.Z."/>
            <person name="Nicholson C."/>
            <person name="Noirot C."/>
            <person name="O'Bleness M."/>
            <person name="Paule C.R."/>
            <person name="Poulain J."/>
            <person name="Prion F."/>
            <person name="Qin B."/>
            <person name="Qu C."/>
            <person name="Retzel E.F."/>
            <person name="Riddle C."/>
            <person name="Sallet E."/>
            <person name="Samain S."/>
            <person name="Samson N."/>
            <person name="Sanders I."/>
            <person name="Saurat O."/>
            <person name="Scarpelli C."/>
            <person name="Schiex T."/>
            <person name="Segurens B."/>
            <person name="Severin A.J."/>
            <person name="Sherrier D.J."/>
            <person name="Shi R."/>
            <person name="Sims S."/>
            <person name="Singer S.R."/>
            <person name="Sinharoy S."/>
            <person name="Sterck L."/>
            <person name="Viollet A."/>
            <person name="Wang B.B."/>
            <person name="Wang K."/>
            <person name="Wang M."/>
            <person name="Wang X."/>
            <person name="Warfsmann J."/>
            <person name="Weissenbach J."/>
            <person name="White D.D."/>
            <person name="White J.D."/>
            <person name="Wiley G.B."/>
            <person name="Wincker P."/>
            <person name="Xing Y."/>
            <person name="Yang L."/>
            <person name="Yao Z."/>
            <person name="Ying F."/>
            <person name="Zhai J."/>
            <person name="Zhou L."/>
            <person name="Zuber A."/>
            <person name="Denarie J."/>
            <person name="Dixon R.A."/>
            <person name="May G.D."/>
            <person name="Schwartz D.C."/>
            <person name="Rogers J."/>
            <person name="Quetier F."/>
            <person name="Town C.D."/>
            <person name="Roe B.A."/>
        </authorList>
    </citation>
    <scope>NUCLEOTIDE SEQUENCE [LARGE SCALE GENOMIC DNA]</scope>
    <source>
        <strain evidence="2">A17</strain>
        <strain evidence="3 4">cv. Jemalong A17</strain>
    </source>
</reference>
<feature type="region of interest" description="Disordered" evidence="1">
    <location>
        <begin position="209"/>
        <end position="249"/>
    </location>
</feature>
<organism evidence="2 4">
    <name type="scientific">Medicago truncatula</name>
    <name type="common">Barrel medic</name>
    <name type="synonym">Medicago tribuloides</name>
    <dbReference type="NCBI Taxonomy" id="3880"/>
    <lineage>
        <taxon>Eukaryota</taxon>
        <taxon>Viridiplantae</taxon>
        <taxon>Streptophyta</taxon>
        <taxon>Embryophyta</taxon>
        <taxon>Tracheophyta</taxon>
        <taxon>Spermatophyta</taxon>
        <taxon>Magnoliopsida</taxon>
        <taxon>eudicotyledons</taxon>
        <taxon>Gunneridae</taxon>
        <taxon>Pentapetalae</taxon>
        <taxon>rosids</taxon>
        <taxon>fabids</taxon>
        <taxon>Fabales</taxon>
        <taxon>Fabaceae</taxon>
        <taxon>Papilionoideae</taxon>
        <taxon>50 kb inversion clade</taxon>
        <taxon>NPAAA clade</taxon>
        <taxon>Hologalegina</taxon>
        <taxon>IRL clade</taxon>
        <taxon>Trifolieae</taxon>
        <taxon>Medicago</taxon>
    </lineage>
</organism>
<reference evidence="2 4" key="2">
    <citation type="journal article" date="2014" name="BMC Genomics">
        <title>An improved genome release (version Mt4.0) for the model legume Medicago truncatula.</title>
        <authorList>
            <person name="Tang H."/>
            <person name="Krishnakumar V."/>
            <person name="Bidwell S."/>
            <person name="Rosen B."/>
            <person name="Chan A."/>
            <person name="Zhou S."/>
            <person name="Gentzbittel L."/>
            <person name="Childs K.L."/>
            <person name="Yandell M."/>
            <person name="Gundlach H."/>
            <person name="Mayer K.F."/>
            <person name="Schwartz D.C."/>
            <person name="Town C.D."/>
        </authorList>
    </citation>
    <scope>GENOME REANNOTATION</scope>
    <source>
        <strain evidence="3 4">cv. Jemalong A17</strain>
    </source>
</reference>
<dbReference type="PaxDb" id="3880-AES88682"/>
<name>G7JQJ2_MEDTR</name>
<dbReference type="InterPro" id="IPR040256">
    <property type="entry name" value="At4g02000-like"/>
</dbReference>
<protein>
    <recommendedName>
        <fullName evidence="5">DUF4283 domain protein</fullName>
    </recommendedName>
</protein>
<dbReference type="AlphaFoldDB" id="G7JQJ2"/>
<reference evidence="3" key="3">
    <citation type="submission" date="2015-04" db="UniProtKB">
        <authorList>
            <consortium name="EnsemblPlants"/>
        </authorList>
    </citation>
    <scope>IDENTIFICATION</scope>
    <source>
        <strain evidence="3">cv. Jemalong A17</strain>
    </source>
</reference>
<sequence length="378" mass="42063">MFDWQAELAPPAIPAVIVISGNSTAVAIVSDLTHSVSSAPIATHVPTAVVKPTVESLPLPFIRRDTLSISVSTTAYSRGLDYCKANLRGRLVLNKGDKPYATKDITAKLHQLWKTKGPWQMASLGRGAVGTPLTIDNVTRNRLYGHYARILVDLDLSRNIFYEAMVEWEGFAFPVAIEYEGLPDLCTHYHSIGHTINFCRRLHPRREKTMQPNDYEKQPTDKGKQPVHSQKSKQTWKPKDNPEGIGSSKDFATVETTQQEESMPVPDLLANANVVPTQQHVRRTKSPDLAVQHHEDSEVLAHATDVTIQNQEMPDDAISLATSRLVDKDINDVPFTIEVQTDVATVRNDRLPHNSTHVLEEITAAAYGDMQSVEHDDK</sequence>
<evidence type="ECO:0008006" key="5">
    <source>
        <dbReference type="Google" id="ProtNLM"/>
    </source>
</evidence>
<evidence type="ECO:0000256" key="1">
    <source>
        <dbReference type="SAM" id="MobiDB-lite"/>
    </source>
</evidence>